<sequence>MGLQHFRLHRKCSRRSRDLIPRPAADPLRLQKDRLGEQRHEETELDDESVSLSEKMVKPLNERLMDLFEHECYEVIITNTTLAFVLLLVGLLRAAIYSDVRYFTVIMLVELLYQLGFLVEVATMLSAYGQKVVNLDNYNKLDLILLASCMLVYVVHVIVHFVSAGSSYEQMLGILFVVVISARFTHAIKYVEVRTH</sequence>
<protein>
    <submittedName>
        <fullName evidence="2">Uncharacterized protein</fullName>
    </submittedName>
</protein>
<accession>A0A9J6DLB3</accession>
<reference evidence="2" key="1">
    <citation type="journal article" date="2020" name="Cell">
        <title>Large-Scale Comparative Analyses of Tick Genomes Elucidate Their Genetic Diversity and Vector Capacities.</title>
        <authorList>
            <consortium name="Tick Genome and Microbiome Consortium (TIGMIC)"/>
            <person name="Jia N."/>
            <person name="Wang J."/>
            <person name="Shi W."/>
            <person name="Du L."/>
            <person name="Sun Y."/>
            <person name="Zhan W."/>
            <person name="Jiang J.F."/>
            <person name="Wang Q."/>
            <person name="Zhang B."/>
            <person name="Ji P."/>
            <person name="Bell-Sakyi L."/>
            <person name="Cui X.M."/>
            <person name="Yuan T.T."/>
            <person name="Jiang B.G."/>
            <person name="Yang W.F."/>
            <person name="Lam T.T."/>
            <person name="Chang Q.C."/>
            <person name="Ding S.J."/>
            <person name="Wang X.J."/>
            <person name="Zhu J.G."/>
            <person name="Ruan X.D."/>
            <person name="Zhao L."/>
            <person name="Wei J.T."/>
            <person name="Ye R.Z."/>
            <person name="Que T.C."/>
            <person name="Du C.H."/>
            <person name="Zhou Y.H."/>
            <person name="Cheng J.X."/>
            <person name="Dai P.F."/>
            <person name="Guo W.B."/>
            <person name="Han X.H."/>
            <person name="Huang E.J."/>
            <person name="Li L.F."/>
            <person name="Wei W."/>
            <person name="Gao Y.C."/>
            <person name="Liu J.Z."/>
            <person name="Shao H.Z."/>
            <person name="Wang X."/>
            <person name="Wang C.C."/>
            <person name="Yang T.C."/>
            <person name="Huo Q.B."/>
            <person name="Li W."/>
            <person name="Chen H.Y."/>
            <person name="Chen S.E."/>
            <person name="Zhou L.G."/>
            <person name="Ni X.B."/>
            <person name="Tian J.H."/>
            <person name="Sheng Y."/>
            <person name="Liu T."/>
            <person name="Pan Y.S."/>
            <person name="Xia L.Y."/>
            <person name="Li J."/>
            <person name="Zhao F."/>
            <person name="Cao W.C."/>
        </authorList>
    </citation>
    <scope>NUCLEOTIDE SEQUENCE</scope>
    <source>
        <strain evidence="2">Rmic-2018</strain>
    </source>
</reference>
<reference evidence="2" key="2">
    <citation type="submission" date="2021-09" db="EMBL/GenBank/DDBJ databases">
        <authorList>
            <person name="Jia N."/>
            <person name="Wang J."/>
            <person name="Shi W."/>
            <person name="Du L."/>
            <person name="Sun Y."/>
            <person name="Zhan W."/>
            <person name="Jiang J."/>
            <person name="Wang Q."/>
            <person name="Zhang B."/>
            <person name="Ji P."/>
            <person name="Sakyi L.B."/>
            <person name="Cui X."/>
            <person name="Yuan T."/>
            <person name="Jiang B."/>
            <person name="Yang W."/>
            <person name="Lam T.T.-Y."/>
            <person name="Chang Q."/>
            <person name="Ding S."/>
            <person name="Wang X."/>
            <person name="Zhu J."/>
            <person name="Ruan X."/>
            <person name="Zhao L."/>
            <person name="Wei J."/>
            <person name="Que T."/>
            <person name="Du C."/>
            <person name="Cheng J."/>
            <person name="Dai P."/>
            <person name="Han X."/>
            <person name="Huang E."/>
            <person name="Gao Y."/>
            <person name="Liu J."/>
            <person name="Shao H."/>
            <person name="Ye R."/>
            <person name="Li L."/>
            <person name="Wei W."/>
            <person name="Wang X."/>
            <person name="Wang C."/>
            <person name="Huo Q."/>
            <person name="Li W."/>
            <person name="Guo W."/>
            <person name="Chen H."/>
            <person name="Chen S."/>
            <person name="Zhou L."/>
            <person name="Zhou L."/>
            <person name="Ni X."/>
            <person name="Tian J."/>
            <person name="Zhou Y."/>
            <person name="Sheng Y."/>
            <person name="Liu T."/>
            <person name="Pan Y."/>
            <person name="Xia L."/>
            <person name="Li J."/>
            <person name="Zhao F."/>
            <person name="Cao W."/>
        </authorList>
    </citation>
    <scope>NUCLEOTIDE SEQUENCE</scope>
    <source>
        <strain evidence="2">Rmic-2018</strain>
        <tissue evidence="2">Larvae</tissue>
    </source>
</reference>
<dbReference type="Proteomes" id="UP000821866">
    <property type="component" value="Chromosome 6"/>
</dbReference>
<gene>
    <name evidence="2" type="ORF">HPB51_001402</name>
</gene>
<evidence type="ECO:0000313" key="2">
    <source>
        <dbReference type="EMBL" id="KAH8022681.1"/>
    </source>
</evidence>
<keyword evidence="1" id="KW-0472">Membrane</keyword>
<feature type="transmembrane region" description="Helical" evidence="1">
    <location>
        <begin position="72"/>
        <end position="96"/>
    </location>
</feature>
<feature type="transmembrane region" description="Helical" evidence="1">
    <location>
        <begin position="102"/>
        <end position="122"/>
    </location>
</feature>
<evidence type="ECO:0000313" key="3">
    <source>
        <dbReference type="Proteomes" id="UP000821866"/>
    </source>
</evidence>
<comment type="caution">
    <text evidence="2">The sequence shown here is derived from an EMBL/GenBank/DDBJ whole genome shotgun (WGS) entry which is preliminary data.</text>
</comment>
<dbReference type="EMBL" id="JABSTU010000008">
    <property type="protein sequence ID" value="KAH8022681.1"/>
    <property type="molecule type" value="Genomic_DNA"/>
</dbReference>
<dbReference type="VEuPathDB" id="VectorBase:LOC119172813"/>
<organism evidence="2 3">
    <name type="scientific">Rhipicephalus microplus</name>
    <name type="common">Cattle tick</name>
    <name type="synonym">Boophilus microplus</name>
    <dbReference type="NCBI Taxonomy" id="6941"/>
    <lineage>
        <taxon>Eukaryota</taxon>
        <taxon>Metazoa</taxon>
        <taxon>Ecdysozoa</taxon>
        <taxon>Arthropoda</taxon>
        <taxon>Chelicerata</taxon>
        <taxon>Arachnida</taxon>
        <taxon>Acari</taxon>
        <taxon>Parasitiformes</taxon>
        <taxon>Ixodida</taxon>
        <taxon>Ixodoidea</taxon>
        <taxon>Ixodidae</taxon>
        <taxon>Rhipicephalinae</taxon>
        <taxon>Rhipicephalus</taxon>
        <taxon>Boophilus</taxon>
    </lineage>
</organism>
<feature type="transmembrane region" description="Helical" evidence="1">
    <location>
        <begin position="171"/>
        <end position="191"/>
    </location>
</feature>
<proteinExistence type="predicted"/>
<evidence type="ECO:0000256" key="1">
    <source>
        <dbReference type="SAM" id="Phobius"/>
    </source>
</evidence>
<feature type="transmembrane region" description="Helical" evidence="1">
    <location>
        <begin position="143"/>
        <end position="165"/>
    </location>
</feature>
<name>A0A9J6DLB3_RHIMP</name>
<keyword evidence="1" id="KW-1133">Transmembrane helix</keyword>
<dbReference type="AlphaFoldDB" id="A0A9J6DLB3"/>
<keyword evidence="1" id="KW-0812">Transmembrane</keyword>
<keyword evidence="3" id="KW-1185">Reference proteome</keyword>